<name>A0A3M8BF16_9BACL</name>
<sequence length="75" mass="8789">MLQLRVDDSYTAMIQILAEMVTSFLSTNQKRKKQSQINESIRRHILVLLDQEAEEYADFELTAELLGTREFRQIA</sequence>
<comment type="caution">
    <text evidence="1">The sequence shown here is derived from an EMBL/GenBank/DDBJ whole genome shotgun (WGS) entry which is preliminary data.</text>
</comment>
<proteinExistence type="predicted"/>
<dbReference type="RefSeq" id="WP_122902771.1">
    <property type="nucleotide sequence ID" value="NZ_RHHS01000004.1"/>
</dbReference>
<evidence type="ECO:0000313" key="1">
    <source>
        <dbReference type="EMBL" id="RNB62018.1"/>
    </source>
</evidence>
<evidence type="ECO:0000313" key="2">
    <source>
        <dbReference type="Proteomes" id="UP000268829"/>
    </source>
</evidence>
<dbReference type="EMBL" id="RHHS01000004">
    <property type="protein sequence ID" value="RNB62018.1"/>
    <property type="molecule type" value="Genomic_DNA"/>
</dbReference>
<organism evidence="1 2">
    <name type="scientific">Brevibacillus gelatini</name>
    <dbReference type="NCBI Taxonomy" id="1655277"/>
    <lineage>
        <taxon>Bacteria</taxon>
        <taxon>Bacillati</taxon>
        <taxon>Bacillota</taxon>
        <taxon>Bacilli</taxon>
        <taxon>Bacillales</taxon>
        <taxon>Paenibacillaceae</taxon>
        <taxon>Brevibacillus</taxon>
    </lineage>
</organism>
<gene>
    <name evidence="1" type="ORF">EDM57_00225</name>
</gene>
<dbReference type="AlphaFoldDB" id="A0A3M8BF16"/>
<dbReference type="Proteomes" id="UP000268829">
    <property type="component" value="Unassembled WGS sequence"/>
</dbReference>
<dbReference type="OrthoDB" id="9956752at2"/>
<keyword evidence="2" id="KW-1185">Reference proteome</keyword>
<protein>
    <submittedName>
        <fullName evidence="1">Uncharacterized protein</fullName>
    </submittedName>
</protein>
<reference evidence="1 2" key="1">
    <citation type="submission" date="2018-10" db="EMBL/GenBank/DDBJ databases">
        <title>Phylogenomics of Brevibacillus.</title>
        <authorList>
            <person name="Dunlap C."/>
        </authorList>
    </citation>
    <scope>NUCLEOTIDE SEQUENCE [LARGE SCALE GENOMIC DNA]</scope>
    <source>
        <strain evidence="1 2">DSM 100115</strain>
    </source>
</reference>
<accession>A0A3M8BF16</accession>